<keyword evidence="2" id="KW-1185">Reference proteome</keyword>
<evidence type="ECO:0000313" key="1">
    <source>
        <dbReference type="Ensembl" id="ENSHCOP00000017590.1"/>
    </source>
</evidence>
<reference evidence="1" key="2">
    <citation type="submission" date="2025-09" db="UniProtKB">
        <authorList>
            <consortium name="Ensembl"/>
        </authorList>
    </citation>
    <scope>IDENTIFICATION</scope>
</reference>
<protein>
    <submittedName>
        <fullName evidence="1">Uncharacterized protein</fullName>
    </submittedName>
</protein>
<organism evidence="1 2">
    <name type="scientific">Hippocampus comes</name>
    <name type="common">Tiger tail seahorse</name>
    <dbReference type="NCBI Taxonomy" id="109280"/>
    <lineage>
        <taxon>Eukaryota</taxon>
        <taxon>Metazoa</taxon>
        <taxon>Chordata</taxon>
        <taxon>Craniata</taxon>
        <taxon>Vertebrata</taxon>
        <taxon>Euteleostomi</taxon>
        <taxon>Actinopterygii</taxon>
        <taxon>Neopterygii</taxon>
        <taxon>Teleostei</taxon>
        <taxon>Neoteleostei</taxon>
        <taxon>Acanthomorphata</taxon>
        <taxon>Syngnathiaria</taxon>
        <taxon>Syngnathiformes</taxon>
        <taxon>Syngnathoidei</taxon>
        <taxon>Syngnathidae</taxon>
        <taxon>Hippocampus</taxon>
    </lineage>
</organism>
<name>A0A3Q3DPZ0_HIPCM</name>
<dbReference type="OMA" id="WQVETNS"/>
<dbReference type="Proteomes" id="UP000264820">
    <property type="component" value="Unplaced"/>
</dbReference>
<proteinExistence type="predicted"/>
<dbReference type="AlphaFoldDB" id="A0A3Q3DPZ0"/>
<dbReference type="Ensembl" id="ENSHCOT00000013411.1">
    <property type="protein sequence ID" value="ENSHCOP00000017590.1"/>
    <property type="gene ID" value="ENSHCOG00000001500.1"/>
</dbReference>
<sequence>NVLHLQSLSTLGRGSLHRVDLVRGTQRAQLGGGAGLPLIARAAMQRVLGHSDGEGQVAAHAAHDYRCADVTRLDLHLTPRSGAAALRDGQAAALAAAASTVLKGQWQVIHDFWQVETNSEGAMVAMRVLAEIHLRTLSGSHKALEKHTNERYFNLRGLVPF</sequence>
<reference evidence="1" key="1">
    <citation type="submission" date="2025-08" db="UniProtKB">
        <authorList>
            <consortium name="Ensembl"/>
        </authorList>
    </citation>
    <scope>IDENTIFICATION</scope>
</reference>
<evidence type="ECO:0000313" key="2">
    <source>
        <dbReference type="Proteomes" id="UP000264820"/>
    </source>
</evidence>
<accession>A0A3Q3DPZ0</accession>